<dbReference type="InterPro" id="IPR008979">
    <property type="entry name" value="Galactose-bd-like_sf"/>
</dbReference>
<protein>
    <submittedName>
        <fullName evidence="4">Beta-galactosidase</fullName>
    </submittedName>
</protein>
<dbReference type="GO" id="GO:0005975">
    <property type="term" value="P:carbohydrate metabolic process"/>
    <property type="evidence" value="ECO:0007669"/>
    <property type="project" value="InterPro"/>
</dbReference>
<dbReference type="InterPro" id="IPR051913">
    <property type="entry name" value="GH2_Domain-Containing"/>
</dbReference>
<name>A0A940PF90_9ENTE</name>
<reference evidence="4" key="1">
    <citation type="submission" date="2020-12" db="EMBL/GenBank/DDBJ databases">
        <title>Vagococcus allomyrinae sp. nov. and Enterococcus lavae sp. nov., isolated from the larvae of Allomyrina dichotoma.</title>
        <authorList>
            <person name="Lee S.D."/>
        </authorList>
    </citation>
    <scope>NUCLEOTIDE SEQUENCE</scope>
    <source>
        <strain evidence="4">BWB3-3</strain>
    </source>
</reference>
<dbReference type="GO" id="GO:0004553">
    <property type="term" value="F:hydrolase activity, hydrolyzing O-glycosyl compounds"/>
    <property type="evidence" value="ECO:0007669"/>
    <property type="project" value="InterPro"/>
</dbReference>
<organism evidence="4 5">
    <name type="scientific">Vagococcus allomyrinae</name>
    <dbReference type="NCBI Taxonomy" id="2794353"/>
    <lineage>
        <taxon>Bacteria</taxon>
        <taxon>Bacillati</taxon>
        <taxon>Bacillota</taxon>
        <taxon>Bacilli</taxon>
        <taxon>Lactobacillales</taxon>
        <taxon>Enterococcaceae</taxon>
        <taxon>Vagococcus</taxon>
    </lineage>
</organism>
<dbReference type="Gene3D" id="3.20.20.80">
    <property type="entry name" value="Glycosidases"/>
    <property type="match status" value="1"/>
</dbReference>
<evidence type="ECO:0000313" key="5">
    <source>
        <dbReference type="Proteomes" id="UP000674938"/>
    </source>
</evidence>
<comment type="caution">
    <text evidence="4">The sequence shown here is derived from an EMBL/GenBank/DDBJ whole genome shotgun (WGS) entry which is preliminary data.</text>
</comment>
<evidence type="ECO:0000313" key="4">
    <source>
        <dbReference type="EMBL" id="MBP1043765.1"/>
    </source>
</evidence>
<feature type="domain" description="Glycosyl hydrolases family 2 sugar binding" evidence="3">
    <location>
        <begin position="20"/>
        <end position="176"/>
    </location>
</feature>
<dbReference type="InterPro" id="IPR006103">
    <property type="entry name" value="Glyco_hydro_2_cat"/>
</dbReference>
<evidence type="ECO:0000259" key="3">
    <source>
        <dbReference type="Pfam" id="PF02837"/>
    </source>
</evidence>
<dbReference type="EMBL" id="JAEEGA010000019">
    <property type="protein sequence ID" value="MBP1043765.1"/>
    <property type="molecule type" value="Genomic_DNA"/>
</dbReference>
<comment type="similarity">
    <text evidence="1">Belongs to the glycosyl hydrolase 2 family.</text>
</comment>
<dbReference type="PANTHER" id="PTHR42732:SF3">
    <property type="entry name" value="HYDROLASE"/>
    <property type="match status" value="1"/>
</dbReference>
<dbReference type="InterPro" id="IPR006104">
    <property type="entry name" value="Glyco_hydro_2_N"/>
</dbReference>
<dbReference type="RefSeq" id="WP_209531583.1">
    <property type="nucleotide sequence ID" value="NZ_JAEEGA010000019.1"/>
</dbReference>
<dbReference type="SUPFAM" id="SSF49785">
    <property type="entry name" value="Galactose-binding domain-like"/>
    <property type="match status" value="1"/>
</dbReference>
<dbReference type="Proteomes" id="UP000674938">
    <property type="component" value="Unassembled WGS sequence"/>
</dbReference>
<dbReference type="AlphaFoldDB" id="A0A940PF90"/>
<gene>
    <name evidence="4" type="ORF">I6N95_22300</name>
</gene>
<dbReference type="SUPFAM" id="SSF51445">
    <property type="entry name" value="(Trans)glycosidases"/>
    <property type="match status" value="1"/>
</dbReference>
<dbReference type="Pfam" id="PF02836">
    <property type="entry name" value="Glyco_hydro_2_C"/>
    <property type="match status" value="1"/>
</dbReference>
<dbReference type="Gene3D" id="2.60.120.260">
    <property type="entry name" value="Galactose-binding domain-like"/>
    <property type="match status" value="1"/>
</dbReference>
<keyword evidence="5" id="KW-1185">Reference proteome</keyword>
<dbReference type="InterPro" id="IPR017853">
    <property type="entry name" value="GH"/>
</dbReference>
<dbReference type="PANTHER" id="PTHR42732">
    <property type="entry name" value="BETA-GALACTOSIDASE"/>
    <property type="match status" value="1"/>
</dbReference>
<evidence type="ECO:0000256" key="1">
    <source>
        <dbReference type="ARBA" id="ARBA00007401"/>
    </source>
</evidence>
<dbReference type="Pfam" id="PF02837">
    <property type="entry name" value="Glyco_hydro_2_N"/>
    <property type="match status" value="1"/>
</dbReference>
<proteinExistence type="inferred from homology"/>
<accession>A0A940PF90</accession>
<feature type="domain" description="Glycoside hydrolase family 2 catalytic" evidence="2">
    <location>
        <begin position="306"/>
        <end position="485"/>
    </location>
</feature>
<evidence type="ECO:0000259" key="2">
    <source>
        <dbReference type="Pfam" id="PF02836"/>
    </source>
</evidence>
<sequence>MKTIPRPEHPQPQFMRQTWQNLNGIWQFAFDFGKSGLDRKWYEEGPFDQVINVPFCPESSLSGIGYTDFMPAVWYRRTIVISDQQLKHCIKLHFGAVDYNSQIFINGKLVGSHQGGYAPFSFEINSFLEVGENSLVVYVEDDNRSGRQPKGKQSSFYYSRGCDYTRTTGIWQTVWLEFLPVKHIREIKYFPNISESSVTIEVKTNGSGVLKAEVFYEGRECGSKEIRIGGHGFVNISLLETHVWEVGHGRLYDVRFSFEDDRVQSYFGLREVRMDGYRFLLNNQSVYQRLVLDQGFYPEGIYTAKDDDALRQDIHLSLNAGFNGARLHEKAFEPRFLYHCDREGYLVWGEMANWGIDVSSYSAIADFLPEWQTLVRRDFNHPSLVIWCPINESWDYDNRPQKDELLEMVYQTTKELDPTRPCIDASGNYHVITDIYDVHDYTQDIQQFKEHFIGELQDNGEFWDEHDHRQRYQKGLPFCVSEYGGIKWDPTDTGESWGYGNEPRSESEFIERYRGLTEVLLSHPKMFGFCYTQLYDVEQEKNGLYDYHRNPKFDMAVIREINQQQAEIETVFVDGDIK</sequence>